<evidence type="ECO:0000256" key="6">
    <source>
        <dbReference type="PIRSR" id="PIRSR000337-1"/>
    </source>
</evidence>
<dbReference type="InterPro" id="IPR036661">
    <property type="entry name" value="Luciferase-like_sf"/>
</dbReference>
<keyword evidence="9" id="KW-1185">Reference proteome</keyword>
<dbReference type="EMBL" id="JACIEN010000001">
    <property type="protein sequence ID" value="MBB4015732.1"/>
    <property type="molecule type" value="Genomic_DNA"/>
</dbReference>
<feature type="binding site" evidence="6">
    <location>
        <position position="218"/>
    </location>
    <ligand>
        <name>FMN</name>
        <dbReference type="ChEBI" id="CHEBI:58210"/>
    </ligand>
</feature>
<dbReference type="GO" id="GO:0016705">
    <property type="term" value="F:oxidoreductase activity, acting on paired donors, with incorporation or reduction of molecular oxygen"/>
    <property type="evidence" value="ECO:0007669"/>
    <property type="project" value="InterPro"/>
</dbReference>
<feature type="binding site" evidence="6">
    <location>
        <position position="143"/>
    </location>
    <ligand>
        <name>FMN</name>
        <dbReference type="ChEBI" id="CHEBI:58210"/>
    </ligand>
</feature>
<dbReference type="Proteomes" id="UP000577362">
    <property type="component" value="Unassembled WGS sequence"/>
</dbReference>
<keyword evidence="1 6" id="KW-0285">Flavoprotein</keyword>
<evidence type="ECO:0000256" key="3">
    <source>
        <dbReference type="ARBA" id="ARBA00023002"/>
    </source>
</evidence>
<dbReference type="InterPro" id="IPR011251">
    <property type="entry name" value="Luciferase-like_dom"/>
</dbReference>
<feature type="domain" description="Luciferase-like" evidence="7">
    <location>
        <begin position="21"/>
        <end position="385"/>
    </location>
</feature>
<dbReference type="PANTHER" id="PTHR30011">
    <property type="entry name" value="ALKANESULFONATE MONOOXYGENASE-RELATED"/>
    <property type="match status" value="1"/>
</dbReference>
<feature type="binding site" evidence="6">
    <location>
        <position position="56"/>
    </location>
    <ligand>
        <name>FMN</name>
        <dbReference type="ChEBI" id="CHEBI:58210"/>
    </ligand>
</feature>
<keyword evidence="2 6" id="KW-0288">FMN</keyword>
<accession>A0A840BVK5</accession>
<dbReference type="PIRSF" id="PIRSF000337">
    <property type="entry name" value="NTA_MOA"/>
    <property type="match status" value="1"/>
</dbReference>
<dbReference type="AlphaFoldDB" id="A0A840BVK5"/>
<name>A0A840BVK5_9HYPH</name>
<gene>
    <name evidence="8" type="ORF">GGR16_000738</name>
</gene>
<proteinExistence type="inferred from homology"/>
<protein>
    <submittedName>
        <fullName evidence="8">FMN-dependent oxidoreductase (Nitrilotriacetate monooxygenase family)</fullName>
    </submittedName>
</protein>
<evidence type="ECO:0000313" key="9">
    <source>
        <dbReference type="Proteomes" id="UP000577362"/>
    </source>
</evidence>
<organism evidence="8 9">
    <name type="scientific">Chelatococcus caeni</name>
    <dbReference type="NCBI Taxonomy" id="1348468"/>
    <lineage>
        <taxon>Bacteria</taxon>
        <taxon>Pseudomonadati</taxon>
        <taxon>Pseudomonadota</taxon>
        <taxon>Alphaproteobacteria</taxon>
        <taxon>Hyphomicrobiales</taxon>
        <taxon>Chelatococcaceae</taxon>
        <taxon>Chelatococcus</taxon>
    </lineage>
</organism>
<keyword evidence="4 8" id="KW-0503">Monooxygenase</keyword>
<keyword evidence="3" id="KW-0560">Oxidoreductase</keyword>
<dbReference type="InterPro" id="IPR016215">
    <property type="entry name" value="NTA_MOA"/>
</dbReference>
<dbReference type="InterPro" id="IPR051260">
    <property type="entry name" value="Diverse_substr_monoxygenases"/>
</dbReference>
<dbReference type="NCBIfam" id="TIGR03860">
    <property type="entry name" value="FMN_nitrolo"/>
    <property type="match status" value="1"/>
</dbReference>
<comment type="similarity">
    <text evidence="5">Belongs to the NtaA/SnaA/DszA monooxygenase family.</text>
</comment>
<evidence type="ECO:0000256" key="2">
    <source>
        <dbReference type="ARBA" id="ARBA00022643"/>
    </source>
</evidence>
<dbReference type="SUPFAM" id="SSF51679">
    <property type="entry name" value="Bacterial luciferase-like"/>
    <property type="match status" value="1"/>
</dbReference>
<evidence type="ECO:0000256" key="4">
    <source>
        <dbReference type="ARBA" id="ARBA00023033"/>
    </source>
</evidence>
<dbReference type="RefSeq" id="WP_019404543.1">
    <property type="nucleotide sequence ID" value="NZ_JACIEN010000001.1"/>
</dbReference>
<evidence type="ECO:0000313" key="8">
    <source>
        <dbReference type="EMBL" id="MBB4015732.1"/>
    </source>
</evidence>
<comment type="caution">
    <text evidence="8">The sequence shown here is derived from an EMBL/GenBank/DDBJ whole genome shotgun (WGS) entry which is preliminary data.</text>
</comment>
<reference evidence="8 9" key="1">
    <citation type="submission" date="2020-08" db="EMBL/GenBank/DDBJ databases">
        <title>Genomic Encyclopedia of Type Strains, Phase IV (KMG-IV): sequencing the most valuable type-strain genomes for metagenomic binning, comparative biology and taxonomic classification.</title>
        <authorList>
            <person name="Goeker M."/>
        </authorList>
    </citation>
    <scope>NUCLEOTIDE SEQUENCE [LARGE SCALE GENOMIC DNA]</scope>
    <source>
        <strain evidence="8 9">DSM 103737</strain>
    </source>
</reference>
<dbReference type="Gene3D" id="3.20.20.30">
    <property type="entry name" value="Luciferase-like domain"/>
    <property type="match status" value="1"/>
</dbReference>
<sequence>MTRQLHLNLFVHGRGHHEAAWRHPAATPQSLTDISYYQDLARRAEAALFDAIFFADALAIGHEVEHNARGGLEPLTTLAALAGVTERLGLIATASTTYTEPYNLARQFASLDHISNGRIGWNIVTSWVTGAGPNFGYDHQIEHAERYERATEFVEVVSKLWDSWADDAVRDDRRAGRYAEPARIRRIDHVGRWHKVRGPLNIARPPQGRPVFVQAGSSTTGRRFAATHAEAIFTAHLEKAAAAAFYADIKDQAAALGRLPDEIVILPGISPVLGSTEAEAERLNRELNELTVPAVGLEHLSNRFGGHDFSHLDLDAVLSVDDFPDPETVQAARSRTEVIIALVRRERPTLRALLHSLAGARGHLTAVGTPEQIAAIIADWFESGAADGFNVMPPILPYLFDVFAQEVVPILQKRGLFRTRYDGRTLRDHYGLERPANRFFDPARQVLEFA</sequence>
<evidence type="ECO:0000259" key="7">
    <source>
        <dbReference type="Pfam" id="PF00296"/>
    </source>
</evidence>
<dbReference type="CDD" id="cd01095">
    <property type="entry name" value="Nitrilotriacetate_monoxgenase"/>
    <property type="match status" value="1"/>
</dbReference>
<evidence type="ECO:0000256" key="1">
    <source>
        <dbReference type="ARBA" id="ARBA00022630"/>
    </source>
</evidence>
<feature type="binding site" evidence="6">
    <location>
        <position position="217"/>
    </location>
    <ligand>
        <name>FMN</name>
        <dbReference type="ChEBI" id="CHEBI:58210"/>
    </ligand>
</feature>
<feature type="binding site" evidence="6">
    <location>
        <position position="147"/>
    </location>
    <ligand>
        <name>FMN</name>
        <dbReference type="ChEBI" id="CHEBI:58210"/>
    </ligand>
</feature>
<feature type="binding site" evidence="6">
    <location>
        <position position="93"/>
    </location>
    <ligand>
        <name>FMN</name>
        <dbReference type="ChEBI" id="CHEBI:58210"/>
    </ligand>
</feature>
<dbReference type="GO" id="GO:0004497">
    <property type="term" value="F:monooxygenase activity"/>
    <property type="evidence" value="ECO:0007669"/>
    <property type="project" value="UniProtKB-KW"/>
</dbReference>
<dbReference type="PANTHER" id="PTHR30011:SF16">
    <property type="entry name" value="C2H2 FINGER DOMAIN TRANSCRIPTION FACTOR (EUROFUNG)-RELATED"/>
    <property type="match status" value="1"/>
</dbReference>
<dbReference type="Pfam" id="PF00296">
    <property type="entry name" value="Bac_luciferase"/>
    <property type="match status" value="1"/>
</dbReference>
<evidence type="ECO:0000256" key="5">
    <source>
        <dbReference type="ARBA" id="ARBA00033748"/>
    </source>
</evidence>